<protein>
    <recommendedName>
        <fullName evidence="3">UPF0122 protein UDIV_1580</fullName>
    </recommendedName>
</protein>
<evidence type="ECO:0000313" key="5">
    <source>
        <dbReference type="Proteomes" id="UP000028537"/>
    </source>
</evidence>
<dbReference type="AlphaFoldDB" id="A0A084F1D5"/>
<comment type="similarity">
    <text evidence="1 3">Belongs to the UPF0122 family.</text>
</comment>
<dbReference type="eggNOG" id="COG2739">
    <property type="taxonomic scope" value="Bacteria"/>
</dbReference>
<proteinExistence type="inferred from homology"/>
<dbReference type="Pfam" id="PF04297">
    <property type="entry name" value="UPF0122"/>
    <property type="match status" value="1"/>
</dbReference>
<evidence type="ECO:0000313" key="4">
    <source>
        <dbReference type="EMBL" id="KEZ24027.1"/>
    </source>
</evidence>
<gene>
    <name evidence="4" type="ORF">UDIV_1580</name>
</gene>
<evidence type="ECO:0000256" key="3">
    <source>
        <dbReference type="HAMAP-Rule" id="MF_00245"/>
    </source>
</evidence>
<dbReference type="Gene3D" id="1.10.10.10">
    <property type="entry name" value="Winged helix-like DNA-binding domain superfamily/Winged helix DNA-binding domain"/>
    <property type="match status" value="1"/>
</dbReference>
<dbReference type="EMBL" id="JFDP01000024">
    <property type="protein sequence ID" value="KEZ24027.1"/>
    <property type="molecule type" value="Genomic_DNA"/>
</dbReference>
<dbReference type="RefSeq" id="WP_038101989.1">
    <property type="nucleotide sequence ID" value="NZ_JFDP01000024.1"/>
</dbReference>
<dbReference type="OrthoDB" id="404035at2"/>
<dbReference type="PANTHER" id="PTHR40083:SF1">
    <property type="entry name" value="UPF0122 PROTEIN YLXM"/>
    <property type="match status" value="1"/>
</dbReference>
<dbReference type="InterPro" id="IPR036388">
    <property type="entry name" value="WH-like_DNA-bd_sf"/>
</dbReference>
<sequence length="100" mass="11979">MQTLDNLLYWIELFDSYFNLLTKRQVEYFRLHFFDDLSFTEIAEHLNVSKAAAFDGVEKVKKLLLKYEAALNLTIKRMKREQLYLTIEDKELVAKLKELD</sequence>
<dbReference type="SUPFAM" id="SSF88659">
    <property type="entry name" value="Sigma3 and sigma4 domains of RNA polymerase sigma factors"/>
    <property type="match status" value="1"/>
</dbReference>
<evidence type="ECO:0000256" key="1">
    <source>
        <dbReference type="ARBA" id="ARBA00008720"/>
    </source>
</evidence>
<dbReference type="InterPro" id="IPR013324">
    <property type="entry name" value="RNA_pol_sigma_r3/r4-like"/>
</dbReference>
<accession>A0A084F1D5</accession>
<dbReference type="PANTHER" id="PTHR40083">
    <property type="entry name" value="UPF0122 PROTEIN CBO2450/CLC_2298"/>
    <property type="match status" value="1"/>
</dbReference>
<name>A0A084F1D5_9BACT</name>
<evidence type="ECO:0000256" key="2">
    <source>
        <dbReference type="ARBA" id="ARBA00024764"/>
    </source>
</evidence>
<comment type="caution">
    <text evidence="4">The sequence shown here is derived from an EMBL/GenBank/DDBJ whole genome shotgun (WGS) entry which is preliminary data.</text>
</comment>
<reference evidence="4 5" key="1">
    <citation type="submission" date="2014-02" db="EMBL/GenBank/DDBJ databases">
        <title>Genome sequence of Ureaplasma diversum strain 246.</title>
        <authorList>
            <person name="Sirand-Pugnet P."/>
            <person name="Breton M."/>
            <person name="Dordet-Frisoni E."/>
            <person name="Baranowski E."/>
            <person name="Barre A."/>
            <person name="Couture C."/>
            <person name="Dupuy V."/>
            <person name="Gaurivaud P."/>
            <person name="Jacob D."/>
            <person name="Lemaitre C."/>
            <person name="Manso-Silvan L."/>
            <person name="Nikolski M."/>
            <person name="Nouvel L.-X."/>
            <person name="Poumarat F."/>
            <person name="Tardy F."/>
            <person name="Thebault P."/>
            <person name="Theil S."/>
            <person name="Citti C."/>
            <person name="Thiaucourt F."/>
            <person name="Blanchard A."/>
        </authorList>
    </citation>
    <scope>NUCLEOTIDE SEQUENCE [LARGE SCALE GENOMIC DNA]</scope>
    <source>
        <strain evidence="4 5">NCTC 246</strain>
    </source>
</reference>
<dbReference type="InterPro" id="IPR007394">
    <property type="entry name" value="UPF0122"/>
</dbReference>
<dbReference type="Proteomes" id="UP000028537">
    <property type="component" value="Unassembled WGS sequence"/>
</dbReference>
<keyword evidence="5" id="KW-1185">Reference proteome</keyword>
<dbReference type="HAMAP" id="MF_00245">
    <property type="entry name" value="UPF0122"/>
    <property type="match status" value="1"/>
</dbReference>
<organism evidence="4 5">
    <name type="scientific">Ureaplasma diversum NCTC 246</name>
    <dbReference type="NCBI Taxonomy" id="1188241"/>
    <lineage>
        <taxon>Bacteria</taxon>
        <taxon>Bacillati</taxon>
        <taxon>Mycoplasmatota</taxon>
        <taxon>Mycoplasmoidales</taxon>
        <taxon>Mycoplasmoidaceae</taxon>
        <taxon>Ureaplasma</taxon>
    </lineage>
</organism>
<comment type="function">
    <text evidence="2 3">Might take part in the signal recognition particle (SRP) pathway. This is inferred from the conservation of its genetic proximity to ftsY/ffh. May be a regulatory protein.</text>
</comment>